<dbReference type="PANTHER" id="PTHR35526">
    <property type="entry name" value="ANTI-SIGMA-F FACTOR RSBW-RELATED"/>
    <property type="match status" value="1"/>
</dbReference>
<evidence type="ECO:0000313" key="3">
    <source>
        <dbReference type="EMBL" id="GGT29400.1"/>
    </source>
</evidence>
<dbReference type="EMBL" id="BMQQ01000007">
    <property type="protein sequence ID" value="GGT29400.1"/>
    <property type="molecule type" value="Genomic_DNA"/>
</dbReference>
<dbReference type="AlphaFoldDB" id="A0A918H1R5"/>
<dbReference type="InterPro" id="IPR036890">
    <property type="entry name" value="HATPase_C_sf"/>
</dbReference>
<dbReference type="Gene3D" id="3.30.565.10">
    <property type="entry name" value="Histidine kinase-like ATPase, C-terminal domain"/>
    <property type="match status" value="1"/>
</dbReference>
<keyword evidence="1" id="KW-0418">Kinase</keyword>
<keyword evidence="1" id="KW-0723">Serine/threonine-protein kinase</keyword>
<dbReference type="GO" id="GO:0004674">
    <property type="term" value="F:protein serine/threonine kinase activity"/>
    <property type="evidence" value="ECO:0007669"/>
    <property type="project" value="UniProtKB-KW"/>
</dbReference>
<evidence type="ECO:0000256" key="1">
    <source>
        <dbReference type="ARBA" id="ARBA00022527"/>
    </source>
</evidence>
<evidence type="ECO:0000259" key="2">
    <source>
        <dbReference type="Pfam" id="PF13581"/>
    </source>
</evidence>
<reference evidence="3" key="2">
    <citation type="submission" date="2020-09" db="EMBL/GenBank/DDBJ databases">
        <authorList>
            <person name="Sun Q."/>
            <person name="Ohkuma M."/>
        </authorList>
    </citation>
    <scope>NUCLEOTIDE SEQUENCE</scope>
    <source>
        <strain evidence="3">JCM 3172</strain>
    </source>
</reference>
<keyword evidence="4" id="KW-1185">Reference proteome</keyword>
<sequence>MNRGQLVGFRTDSRRFPVDGGRGVVGTCRDLTRQVIEEWCVLPEPEDRALAEDVLLLVSEVVTNACTHGGSPYELRIDRADGRLWIQVSDTSAVRPQPHRHRAAAPSGHGLYLLQRLSTRWGWAPRATGKAVWFEMPAPR</sequence>
<dbReference type="SUPFAM" id="SSF55874">
    <property type="entry name" value="ATPase domain of HSP90 chaperone/DNA topoisomerase II/histidine kinase"/>
    <property type="match status" value="1"/>
</dbReference>
<reference evidence="3" key="1">
    <citation type="journal article" date="2014" name="Int. J. Syst. Evol. Microbiol.">
        <title>Complete genome sequence of Corynebacterium casei LMG S-19264T (=DSM 44701T), isolated from a smear-ripened cheese.</title>
        <authorList>
            <consortium name="US DOE Joint Genome Institute (JGI-PGF)"/>
            <person name="Walter F."/>
            <person name="Albersmeier A."/>
            <person name="Kalinowski J."/>
            <person name="Ruckert C."/>
        </authorList>
    </citation>
    <scope>NUCLEOTIDE SEQUENCE</scope>
    <source>
        <strain evidence="3">JCM 3172</strain>
    </source>
</reference>
<keyword evidence="1" id="KW-0808">Transferase</keyword>
<dbReference type="InterPro" id="IPR050267">
    <property type="entry name" value="Anti-sigma-factor_SerPK"/>
</dbReference>
<dbReference type="Pfam" id="PF13581">
    <property type="entry name" value="HATPase_c_2"/>
    <property type="match status" value="1"/>
</dbReference>
<evidence type="ECO:0000313" key="4">
    <source>
        <dbReference type="Proteomes" id="UP000619486"/>
    </source>
</evidence>
<dbReference type="PANTHER" id="PTHR35526:SF3">
    <property type="entry name" value="ANTI-SIGMA-F FACTOR RSBW"/>
    <property type="match status" value="1"/>
</dbReference>
<organism evidence="3 4">
    <name type="scientific">Streptomyces purpureus</name>
    <dbReference type="NCBI Taxonomy" id="1951"/>
    <lineage>
        <taxon>Bacteria</taxon>
        <taxon>Bacillati</taxon>
        <taxon>Actinomycetota</taxon>
        <taxon>Actinomycetes</taxon>
        <taxon>Kitasatosporales</taxon>
        <taxon>Streptomycetaceae</taxon>
        <taxon>Streptomyces</taxon>
    </lineage>
</organism>
<accession>A0A918H1R5</accession>
<proteinExistence type="predicted"/>
<name>A0A918H1R5_9ACTN</name>
<dbReference type="CDD" id="cd16936">
    <property type="entry name" value="HATPase_RsbW-like"/>
    <property type="match status" value="1"/>
</dbReference>
<gene>
    <name evidence="3" type="ORF">GCM10014713_23680</name>
</gene>
<dbReference type="Proteomes" id="UP000619486">
    <property type="component" value="Unassembled WGS sequence"/>
</dbReference>
<dbReference type="InterPro" id="IPR003594">
    <property type="entry name" value="HATPase_dom"/>
</dbReference>
<comment type="caution">
    <text evidence="3">The sequence shown here is derived from an EMBL/GenBank/DDBJ whole genome shotgun (WGS) entry which is preliminary data.</text>
</comment>
<feature type="domain" description="Histidine kinase/HSP90-like ATPase" evidence="2">
    <location>
        <begin position="32"/>
        <end position="134"/>
    </location>
</feature>
<protein>
    <submittedName>
        <fullName evidence="3">ATPase</fullName>
    </submittedName>
</protein>
<dbReference type="RefSeq" id="WP_052185609.1">
    <property type="nucleotide sequence ID" value="NZ_BMQQ01000007.1"/>
</dbReference>